<gene>
    <name evidence="1" type="ORF">Maut_02262</name>
    <name evidence="2" type="ORF">MTAT_20350</name>
</gene>
<keyword evidence="4" id="KW-1185">Reference proteome</keyword>
<dbReference type="RefSeq" id="WP_069590475.1">
    <property type="nucleotide sequence ID" value="NZ_VCDX01000006.1"/>
</dbReference>
<evidence type="ECO:0000313" key="3">
    <source>
        <dbReference type="Proteomes" id="UP000094598"/>
    </source>
</evidence>
<protein>
    <submittedName>
        <fullName evidence="1">Uncharacterized protein</fullName>
    </submittedName>
</protein>
<dbReference type="EMBL" id="VCDX01000006">
    <property type="protein sequence ID" value="TYL12793.1"/>
    <property type="molecule type" value="Genomic_DNA"/>
</dbReference>
<dbReference type="Proteomes" id="UP000322283">
    <property type="component" value="Unassembled WGS sequence"/>
</dbReference>
<reference evidence="2 4" key="2">
    <citation type="submission" date="2019-05" db="EMBL/GenBank/DDBJ databases">
        <title>Genome sequence of Moorella thermoacetica ATCC 33924.</title>
        <authorList>
            <person name="Poehlein A."/>
            <person name="Bengelsdorf F.R."/>
            <person name="Duerre P."/>
            <person name="Daniel R."/>
        </authorList>
    </citation>
    <scope>NUCLEOTIDE SEQUENCE [LARGE SCALE GENOMIC DNA]</scope>
    <source>
        <strain evidence="2 4">ATCC 33924</strain>
    </source>
</reference>
<evidence type="ECO:0000313" key="2">
    <source>
        <dbReference type="EMBL" id="TYL12793.1"/>
    </source>
</evidence>
<name>A0AAC9MVC0_NEOTH</name>
<evidence type="ECO:0000313" key="4">
    <source>
        <dbReference type="Proteomes" id="UP000322283"/>
    </source>
</evidence>
<dbReference type="Proteomes" id="UP000094598">
    <property type="component" value="Chromosome"/>
</dbReference>
<dbReference type="AlphaFoldDB" id="A0AAC9MVC0"/>
<evidence type="ECO:0000313" key="1">
    <source>
        <dbReference type="EMBL" id="AOQ24690.1"/>
    </source>
</evidence>
<accession>A0AAC9MVC0</accession>
<sequence length="107" mass="11671">MLRIGPMFDRMSGLFNRLSNKGEEVWAQMVAARAVRQGVNIAGDVGATARFQNHQIKLRRTMNPPQSLNLGPLGATLLGGAVLGGGLVEYLNTRKHGRPNDELYNAQ</sequence>
<reference evidence="1 3" key="1">
    <citation type="submission" date="2016-08" db="EMBL/GenBank/DDBJ databases">
        <title>Moorella thermoacetica DSM 103132.</title>
        <authorList>
            <person name="Jendresen C.B."/>
            <person name="Redl S.M."/>
            <person name="Jensen T.O."/>
            <person name="Nielsen A.T."/>
        </authorList>
    </citation>
    <scope>NUCLEOTIDE SEQUENCE [LARGE SCALE GENOMIC DNA]</scope>
    <source>
        <strain evidence="1 3">DSM 103132</strain>
    </source>
</reference>
<dbReference type="EMBL" id="CP017019">
    <property type="protein sequence ID" value="AOQ24690.1"/>
    <property type="molecule type" value="Genomic_DNA"/>
</dbReference>
<organism evidence="1 3">
    <name type="scientific">Neomoorella thermoacetica</name>
    <name type="common">Clostridium thermoaceticum</name>
    <dbReference type="NCBI Taxonomy" id="1525"/>
    <lineage>
        <taxon>Bacteria</taxon>
        <taxon>Bacillati</taxon>
        <taxon>Bacillota</taxon>
        <taxon>Clostridia</taxon>
        <taxon>Neomoorellales</taxon>
        <taxon>Neomoorellaceae</taxon>
        <taxon>Neomoorella</taxon>
    </lineage>
</organism>
<proteinExistence type="predicted"/>